<evidence type="ECO:0000313" key="3">
    <source>
        <dbReference type="Proteomes" id="UP000325565"/>
    </source>
</evidence>
<accession>A0A5E7RM86</accession>
<keyword evidence="1" id="KW-0472">Membrane</keyword>
<gene>
    <name evidence="2" type="ORF">PS922_01258</name>
</gene>
<protein>
    <submittedName>
        <fullName evidence="2">Uncharacterized protein</fullName>
    </submittedName>
</protein>
<reference evidence="2 3" key="1">
    <citation type="submission" date="2019-09" db="EMBL/GenBank/DDBJ databases">
        <authorList>
            <person name="Chandra G."/>
            <person name="Truman W A."/>
        </authorList>
    </citation>
    <scope>NUCLEOTIDE SEQUENCE [LARGE SCALE GENOMIC DNA]</scope>
    <source>
        <strain evidence="2">PS922</strain>
    </source>
</reference>
<feature type="transmembrane region" description="Helical" evidence="1">
    <location>
        <begin position="7"/>
        <end position="27"/>
    </location>
</feature>
<dbReference type="EMBL" id="CABVJB010000002">
    <property type="protein sequence ID" value="VVP75094.1"/>
    <property type="molecule type" value="Genomic_DNA"/>
</dbReference>
<dbReference type="AlphaFoldDB" id="A0A5E7RM86"/>
<feature type="transmembrane region" description="Helical" evidence="1">
    <location>
        <begin position="96"/>
        <end position="119"/>
    </location>
</feature>
<name>A0A5E7RM86_PSEFL</name>
<keyword evidence="1" id="KW-0812">Transmembrane</keyword>
<evidence type="ECO:0000256" key="1">
    <source>
        <dbReference type="SAM" id="Phobius"/>
    </source>
</evidence>
<proteinExistence type="predicted"/>
<dbReference type="RefSeq" id="WP_154863100.1">
    <property type="nucleotide sequence ID" value="NZ_CABVJB010000002.1"/>
</dbReference>
<keyword evidence="1" id="KW-1133">Transmembrane helix</keyword>
<dbReference type="Proteomes" id="UP000325565">
    <property type="component" value="Unassembled WGS sequence"/>
</dbReference>
<organism evidence="2 3">
    <name type="scientific">Pseudomonas fluorescens</name>
    <dbReference type="NCBI Taxonomy" id="294"/>
    <lineage>
        <taxon>Bacteria</taxon>
        <taxon>Pseudomonadati</taxon>
        <taxon>Pseudomonadota</taxon>
        <taxon>Gammaproteobacteria</taxon>
        <taxon>Pseudomonadales</taxon>
        <taxon>Pseudomonadaceae</taxon>
        <taxon>Pseudomonas</taxon>
    </lineage>
</organism>
<evidence type="ECO:0000313" key="2">
    <source>
        <dbReference type="EMBL" id="VVP75094.1"/>
    </source>
</evidence>
<sequence length="127" mass="15017">MNGWQRMWVVASLILAILIGWYAYLLLPTEWRITNNYDSRVEQLTRYLKESLEQENAYPGRGEYIASLREDIRKEKENLPLELAKLPKERREHVTFAFGIWLALSVGLYIAGWLVGWIYRGFRPKKA</sequence>